<feature type="region of interest" description="Disordered" evidence="1">
    <location>
        <begin position="51"/>
        <end position="87"/>
    </location>
</feature>
<dbReference type="Pfam" id="PF01975">
    <property type="entry name" value="SurE"/>
    <property type="match status" value="1"/>
</dbReference>
<evidence type="ECO:0000313" key="6">
    <source>
        <dbReference type="EMBL" id="KAK9779515.1"/>
    </source>
</evidence>
<keyword evidence="7" id="KW-1185">Reference proteome</keyword>
<dbReference type="InterPro" id="IPR036523">
    <property type="entry name" value="SurE-like_sf"/>
</dbReference>
<protein>
    <submittedName>
        <fullName evidence="6">5',5'''-P-1,P-4-tetraphosphate phosphorylase 2</fullName>
    </submittedName>
</protein>
<dbReference type="PANTHER" id="PTHR38420:SF3">
    <property type="entry name" value="5',5'''-P-1,P-4-TETRAPHOSPHATE PHOSPHORYLASE 2"/>
    <property type="match status" value="1"/>
</dbReference>
<feature type="domain" description="Survival protein SurE-like phosphatase/nucleotidase" evidence="3">
    <location>
        <begin position="20"/>
        <end position="219"/>
    </location>
</feature>
<accession>A0ABR2Y158</accession>
<dbReference type="Gene3D" id="3.30.428.70">
    <property type="match status" value="1"/>
</dbReference>
<dbReference type="Pfam" id="PF19327">
    <property type="entry name" value="Ap4A_phos_N"/>
    <property type="match status" value="1"/>
</dbReference>
<reference evidence="6 7" key="1">
    <citation type="submission" date="2024-02" db="EMBL/GenBank/DDBJ databases">
        <title>First draft genome assembly of two strains of Seiridium cardinale.</title>
        <authorList>
            <person name="Emiliani G."/>
            <person name="Scali E."/>
        </authorList>
    </citation>
    <scope>NUCLEOTIDE SEQUENCE [LARGE SCALE GENOMIC DNA]</scope>
    <source>
        <strain evidence="6 7">BM-138-000479</strain>
    </source>
</reference>
<feature type="compositionally biased region" description="Polar residues" evidence="1">
    <location>
        <begin position="74"/>
        <end position="87"/>
    </location>
</feature>
<dbReference type="InterPro" id="IPR009163">
    <property type="entry name" value="Ap4A_phos1/2"/>
</dbReference>
<evidence type="ECO:0000256" key="1">
    <source>
        <dbReference type="SAM" id="MobiDB-lite"/>
    </source>
</evidence>
<dbReference type="PANTHER" id="PTHR38420">
    <property type="entry name" value="AP-4-A PHOSPHORYLASE II"/>
    <property type="match status" value="1"/>
</dbReference>
<comment type="caution">
    <text evidence="6">The sequence shown here is derived from an EMBL/GenBank/DDBJ whole genome shotgun (WGS) entry which is preliminary data.</text>
</comment>
<evidence type="ECO:0000259" key="3">
    <source>
        <dbReference type="Pfam" id="PF01975"/>
    </source>
</evidence>
<evidence type="ECO:0000313" key="7">
    <source>
        <dbReference type="Proteomes" id="UP001465668"/>
    </source>
</evidence>
<dbReference type="SUPFAM" id="SSF54197">
    <property type="entry name" value="HIT-like"/>
    <property type="match status" value="1"/>
</dbReference>
<gene>
    <name evidence="6" type="ORF">SCAR479_03581</name>
</gene>
<dbReference type="InterPro" id="IPR036265">
    <property type="entry name" value="HIT-like_sf"/>
</dbReference>
<dbReference type="EMBL" id="JARVKM010000010">
    <property type="protein sequence ID" value="KAK9779515.1"/>
    <property type="molecule type" value="Genomic_DNA"/>
</dbReference>
<feature type="compositionally biased region" description="Basic and acidic residues" evidence="1">
    <location>
        <begin position="62"/>
        <end position="72"/>
    </location>
</feature>
<proteinExistence type="predicted"/>
<sequence>MRPAVLVAAVAVTGVQGARILQSNDDGWAELYIRSFNDALNSAGHDVVLSAPAENKSGSGSRDSEPEPREDACQYNSCPSNSGPVGTNATNTRLNWVNSYPVTAARYGLDTFGPQIWNNNPADMVVSGPNVGTNLFVQVPFSGTVGIAVYAAHEAKIPSIAFSGASDGTLAYDTVPVPTRSLVYAALAQNLTDTILATAKPYLPDDVWLNVNFPKVEGDCTDPSKFSWILTRINEGWLSGPDVDHCGRASPAQQHNTTSKPKGPPPPSKPTESGDSAPKPKPFNPFENPLPSMTVAQLPPSHALVLNKFAIVPEHFILITKTAKPQTHLLEQDDVAAAHACVRAYSDQGQELFVFFNSGEHSGASQPHRHLQLLPVEQMRQGLERTDNGSLWNVLAEAVHAQQQHRDLPFAVLSEGIPPDVSPEELHAKYLSLYKRAAKLVLPGDDVDVDGEARFSYNMAMTSKVIVLCPRLTEGAPIKNKDGKEIGSIALNGTLLAGTALVKTQELYDAVREEPKLLLDTLKQVGVQPRENGIPSTL</sequence>
<evidence type="ECO:0000259" key="5">
    <source>
        <dbReference type="Pfam" id="PF19327"/>
    </source>
</evidence>
<keyword evidence="2" id="KW-0732">Signal</keyword>
<dbReference type="InterPro" id="IPR045759">
    <property type="entry name" value="Ap4A_phos1/2_N"/>
</dbReference>
<dbReference type="Pfam" id="PF09830">
    <property type="entry name" value="ATP_transf"/>
    <property type="match status" value="1"/>
</dbReference>
<name>A0ABR2Y158_9PEZI</name>
<feature type="signal peptide" evidence="2">
    <location>
        <begin position="1"/>
        <end position="17"/>
    </location>
</feature>
<dbReference type="Proteomes" id="UP001465668">
    <property type="component" value="Unassembled WGS sequence"/>
</dbReference>
<feature type="region of interest" description="Disordered" evidence="1">
    <location>
        <begin position="241"/>
        <end position="288"/>
    </location>
</feature>
<evidence type="ECO:0000259" key="4">
    <source>
        <dbReference type="Pfam" id="PF09830"/>
    </source>
</evidence>
<dbReference type="SUPFAM" id="SSF64167">
    <property type="entry name" value="SurE-like"/>
    <property type="match status" value="1"/>
</dbReference>
<dbReference type="InterPro" id="IPR019200">
    <property type="entry name" value="ATP_adenylylTrfase_C"/>
</dbReference>
<organism evidence="6 7">
    <name type="scientific">Seiridium cardinale</name>
    <dbReference type="NCBI Taxonomy" id="138064"/>
    <lineage>
        <taxon>Eukaryota</taxon>
        <taxon>Fungi</taxon>
        <taxon>Dikarya</taxon>
        <taxon>Ascomycota</taxon>
        <taxon>Pezizomycotina</taxon>
        <taxon>Sordariomycetes</taxon>
        <taxon>Xylariomycetidae</taxon>
        <taxon>Amphisphaeriales</taxon>
        <taxon>Sporocadaceae</taxon>
        <taxon>Seiridium</taxon>
    </lineage>
</organism>
<dbReference type="InterPro" id="IPR043171">
    <property type="entry name" value="Ap4A_phos1/2-like"/>
</dbReference>
<feature type="chain" id="PRO_5046184898" evidence="2">
    <location>
        <begin position="18"/>
        <end position="538"/>
    </location>
</feature>
<feature type="domain" description="Ap4A phosphorylase 1/2 N-terminal" evidence="5">
    <location>
        <begin position="276"/>
        <end position="380"/>
    </location>
</feature>
<evidence type="ECO:0000256" key="2">
    <source>
        <dbReference type="SAM" id="SignalP"/>
    </source>
</evidence>
<feature type="domain" description="ATP adenylyltransferase C-terminal" evidence="4">
    <location>
        <begin position="407"/>
        <end position="528"/>
    </location>
</feature>
<dbReference type="InterPro" id="IPR002828">
    <property type="entry name" value="SurE-like_Pase/nucleotidase"/>
</dbReference>